<dbReference type="FunCoup" id="A0A194YQD1">
    <property type="interactions" value="213"/>
</dbReference>
<evidence type="ECO:0000313" key="3">
    <source>
        <dbReference type="EMBL" id="KXG30438.1"/>
    </source>
</evidence>
<gene>
    <name evidence="3" type="ORF">SORBI_3004G181100</name>
</gene>
<dbReference type="InterPro" id="IPR053090">
    <property type="entry name" value="Centromere_KNL-2_homolog"/>
</dbReference>
<accession>A0A194YQD1</accession>
<feature type="domain" description="SANTA" evidence="2">
    <location>
        <begin position="137"/>
        <end position="204"/>
    </location>
</feature>
<feature type="region of interest" description="Disordered" evidence="1">
    <location>
        <begin position="23"/>
        <end position="81"/>
    </location>
</feature>
<dbReference type="InParanoid" id="A0A194YQD1"/>
<dbReference type="PANTHER" id="PTHR35311">
    <property type="entry name" value="KINETOCHORE-ASSOCIATED PROTEIN KNL-2 HOMOLOG"/>
    <property type="match status" value="1"/>
</dbReference>
<dbReference type="Gramene" id="KXG30438">
    <property type="protein sequence ID" value="KXG30438"/>
    <property type="gene ID" value="SORBI_3004G181100"/>
</dbReference>
<dbReference type="AlphaFoldDB" id="A0A194YQD1"/>
<evidence type="ECO:0000256" key="1">
    <source>
        <dbReference type="SAM" id="MobiDB-lite"/>
    </source>
</evidence>
<sequence>MDSQIWPIPPDTSRSGAISIVHIMKSQKSRSRGMPSQPPPGSTDRSPRTPAPFQPAPDSTGGSPLGSRRRSPPRPAPATSRDMQVTLVEWWLERVESKEGKIGVAGEACVPQMRHQSKEGKIGVAGEAYVPQMSEGAFSSKPNKARRLFRSCAIVKRLGYCTIESEDGYHIRIDGPLNISKTRENGFSEKVCECFKWDFPEQWQGLVNPKMVPDYNEHARSPAETTTAAPSPHEDVDMSIIAGFFSS</sequence>
<dbReference type="STRING" id="4558.A0A194YQD1"/>
<reference evidence="4" key="2">
    <citation type="journal article" date="2018" name="Plant J.">
        <title>The Sorghum bicolor reference genome: improved assembly, gene annotations, a transcriptome atlas, and signatures of genome organization.</title>
        <authorList>
            <person name="McCormick R.F."/>
            <person name="Truong S.K."/>
            <person name="Sreedasyam A."/>
            <person name="Jenkins J."/>
            <person name="Shu S."/>
            <person name="Sims D."/>
            <person name="Kennedy M."/>
            <person name="Amirebrahimi M."/>
            <person name="Weers B.D."/>
            <person name="McKinley B."/>
            <person name="Mattison A."/>
            <person name="Morishige D.T."/>
            <person name="Grimwood J."/>
            <person name="Schmutz J."/>
            <person name="Mullet J.E."/>
        </authorList>
    </citation>
    <scope>NUCLEOTIDE SEQUENCE [LARGE SCALE GENOMIC DNA]</scope>
    <source>
        <strain evidence="4">cv. BTx623</strain>
    </source>
</reference>
<name>A0A194YQD1_SORBI</name>
<evidence type="ECO:0000259" key="2">
    <source>
        <dbReference type="Pfam" id="PF09133"/>
    </source>
</evidence>
<proteinExistence type="predicted"/>
<dbReference type="Proteomes" id="UP000000768">
    <property type="component" value="Chromosome 4"/>
</dbReference>
<evidence type="ECO:0000313" key="4">
    <source>
        <dbReference type="Proteomes" id="UP000000768"/>
    </source>
</evidence>
<dbReference type="EMBL" id="CM000763">
    <property type="protein sequence ID" value="KXG30438.1"/>
    <property type="molecule type" value="Genomic_DNA"/>
</dbReference>
<dbReference type="PANTHER" id="PTHR35311:SF1">
    <property type="entry name" value="PROTEIN EMBRYO DEFECTIVE 1674"/>
    <property type="match status" value="1"/>
</dbReference>
<protein>
    <recommendedName>
        <fullName evidence="2">SANTA domain-containing protein</fullName>
    </recommendedName>
</protein>
<organism evidence="3 4">
    <name type="scientific">Sorghum bicolor</name>
    <name type="common">Sorghum</name>
    <name type="synonym">Sorghum vulgare</name>
    <dbReference type="NCBI Taxonomy" id="4558"/>
    <lineage>
        <taxon>Eukaryota</taxon>
        <taxon>Viridiplantae</taxon>
        <taxon>Streptophyta</taxon>
        <taxon>Embryophyta</taxon>
        <taxon>Tracheophyta</taxon>
        <taxon>Spermatophyta</taxon>
        <taxon>Magnoliopsida</taxon>
        <taxon>Liliopsida</taxon>
        <taxon>Poales</taxon>
        <taxon>Poaceae</taxon>
        <taxon>PACMAD clade</taxon>
        <taxon>Panicoideae</taxon>
        <taxon>Andropogonodae</taxon>
        <taxon>Andropogoneae</taxon>
        <taxon>Sorghinae</taxon>
        <taxon>Sorghum</taxon>
    </lineage>
</organism>
<dbReference type="InterPro" id="IPR015216">
    <property type="entry name" value="SANTA"/>
</dbReference>
<dbReference type="Pfam" id="PF09133">
    <property type="entry name" value="SANTA"/>
    <property type="match status" value="1"/>
</dbReference>
<reference evidence="3 4" key="1">
    <citation type="journal article" date="2009" name="Nature">
        <title>The Sorghum bicolor genome and the diversification of grasses.</title>
        <authorList>
            <person name="Paterson A.H."/>
            <person name="Bowers J.E."/>
            <person name="Bruggmann R."/>
            <person name="Dubchak I."/>
            <person name="Grimwood J."/>
            <person name="Gundlach H."/>
            <person name="Haberer G."/>
            <person name="Hellsten U."/>
            <person name="Mitros T."/>
            <person name="Poliakov A."/>
            <person name="Schmutz J."/>
            <person name="Spannagl M."/>
            <person name="Tang H."/>
            <person name="Wang X."/>
            <person name="Wicker T."/>
            <person name="Bharti A.K."/>
            <person name="Chapman J."/>
            <person name="Feltus F.A."/>
            <person name="Gowik U."/>
            <person name="Grigoriev I.V."/>
            <person name="Lyons E."/>
            <person name="Maher C.A."/>
            <person name="Martis M."/>
            <person name="Narechania A."/>
            <person name="Otillar R.P."/>
            <person name="Penning B.W."/>
            <person name="Salamov A.A."/>
            <person name="Wang Y."/>
            <person name="Zhang L."/>
            <person name="Carpita N.C."/>
            <person name="Freeling M."/>
            <person name="Gingle A.R."/>
            <person name="Hash C.T."/>
            <person name="Keller B."/>
            <person name="Klein P."/>
            <person name="Kresovich S."/>
            <person name="McCann M.C."/>
            <person name="Ming R."/>
            <person name="Peterson D.G."/>
            <person name="Mehboob-ur-Rahman"/>
            <person name="Ware D."/>
            <person name="Westhoff P."/>
            <person name="Mayer K.F."/>
            <person name="Messing J."/>
            <person name="Rokhsar D.S."/>
        </authorList>
    </citation>
    <scope>NUCLEOTIDE SEQUENCE [LARGE SCALE GENOMIC DNA]</scope>
    <source>
        <strain evidence="4">cv. BTx623</strain>
    </source>
</reference>
<keyword evidence="4" id="KW-1185">Reference proteome</keyword>